<sequence>MLIDGSDLVCLSEAETQAGKPEIGRSIAKLKLEEMWPNKHEGSGNGGEAIRNISVLAAGGFGSANDEVVAQPWLRQGAGERMVVRIQDGAVGEDGLSSACCAMGMGIFQVAGEY</sequence>
<keyword evidence="2" id="KW-1185">Reference proteome</keyword>
<accession>A0ABR4A6P3</accession>
<dbReference type="EMBL" id="JBEFKJ010000022">
    <property type="protein sequence ID" value="KAL2040052.1"/>
    <property type="molecule type" value="Genomic_DNA"/>
</dbReference>
<comment type="caution">
    <text evidence="1">The sequence shown here is derived from an EMBL/GenBank/DDBJ whole genome shotgun (WGS) entry which is preliminary data.</text>
</comment>
<protein>
    <submittedName>
        <fullName evidence="1">Uncharacterized protein</fullName>
    </submittedName>
</protein>
<proteinExistence type="predicted"/>
<reference evidence="1 2" key="1">
    <citation type="submission" date="2024-09" db="EMBL/GenBank/DDBJ databases">
        <title>Rethinking Asexuality: The Enigmatic Case of Functional Sexual Genes in Lepraria (Stereocaulaceae).</title>
        <authorList>
            <person name="Doellman M."/>
            <person name="Sun Y."/>
            <person name="Barcenas-Pena A."/>
            <person name="Lumbsch H.T."/>
            <person name="Grewe F."/>
        </authorList>
    </citation>
    <scope>NUCLEOTIDE SEQUENCE [LARGE SCALE GENOMIC DNA]</scope>
    <source>
        <strain evidence="1 2">Mercado 3170</strain>
    </source>
</reference>
<evidence type="ECO:0000313" key="1">
    <source>
        <dbReference type="EMBL" id="KAL2040052.1"/>
    </source>
</evidence>
<organism evidence="1 2">
    <name type="scientific">Stereocaulon virgatum</name>
    <dbReference type="NCBI Taxonomy" id="373712"/>
    <lineage>
        <taxon>Eukaryota</taxon>
        <taxon>Fungi</taxon>
        <taxon>Dikarya</taxon>
        <taxon>Ascomycota</taxon>
        <taxon>Pezizomycotina</taxon>
        <taxon>Lecanoromycetes</taxon>
        <taxon>OSLEUM clade</taxon>
        <taxon>Lecanoromycetidae</taxon>
        <taxon>Lecanorales</taxon>
        <taxon>Lecanorineae</taxon>
        <taxon>Stereocaulaceae</taxon>
        <taxon>Stereocaulon</taxon>
    </lineage>
</organism>
<dbReference type="Proteomes" id="UP001590950">
    <property type="component" value="Unassembled WGS sequence"/>
</dbReference>
<gene>
    <name evidence="1" type="ORF">N7G274_006955</name>
</gene>
<evidence type="ECO:0000313" key="2">
    <source>
        <dbReference type="Proteomes" id="UP001590950"/>
    </source>
</evidence>
<name>A0ABR4A6P3_9LECA</name>